<feature type="region of interest" description="Disordered" evidence="1">
    <location>
        <begin position="1"/>
        <end position="29"/>
    </location>
</feature>
<protein>
    <recommendedName>
        <fullName evidence="4">C2H2-type domain-containing protein</fullName>
    </recommendedName>
</protein>
<dbReference type="EMBL" id="MU864929">
    <property type="protein sequence ID" value="KAK4466853.1"/>
    <property type="molecule type" value="Genomic_DNA"/>
</dbReference>
<dbReference type="Proteomes" id="UP001321749">
    <property type="component" value="Unassembled WGS sequence"/>
</dbReference>
<dbReference type="PANTHER" id="PTHR38166:SF1">
    <property type="entry name" value="C2H2-TYPE DOMAIN-CONTAINING PROTEIN"/>
    <property type="match status" value="1"/>
</dbReference>
<dbReference type="AlphaFoldDB" id="A0AAV9I2E0"/>
<feature type="region of interest" description="Disordered" evidence="1">
    <location>
        <begin position="48"/>
        <end position="68"/>
    </location>
</feature>
<feature type="region of interest" description="Disordered" evidence="1">
    <location>
        <begin position="289"/>
        <end position="372"/>
    </location>
</feature>
<evidence type="ECO:0000313" key="3">
    <source>
        <dbReference type="Proteomes" id="UP001321749"/>
    </source>
</evidence>
<dbReference type="PANTHER" id="PTHR38166">
    <property type="entry name" value="C2H2-TYPE DOMAIN-CONTAINING PROTEIN-RELATED"/>
    <property type="match status" value="1"/>
</dbReference>
<evidence type="ECO:0008006" key="4">
    <source>
        <dbReference type="Google" id="ProtNLM"/>
    </source>
</evidence>
<name>A0AAV9I2E0_9PEZI</name>
<reference evidence="2" key="2">
    <citation type="submission" date="2023-06" db="EMBL/GenBank/DDBJ databases">
        <authorList>
            <consortium name="Lawrence Berkeley National Laboratory"/>
            <person name="Mondo S.J."/>
            <person name="Hensen N."/>
            <person name="Bonometti L."/>
            <person name="Westerberg I."/>
            <person name="Brannstrom I.O."/>
            <person name="Guillou S."/>
            <person name="Cros-Aarteil S."/>
            <person name="Calhoun S."/>
            <person name="Haridas S."/>
            <person name="Kuo A."/>
            <person name="Pangilinan J."/>
            <person name="Riley R."/>
            <person name="Labutti K."/>
            <person name="Andreopoulos B."/>
            <person name="Lipzen A."/>
            <person name="Chen C."/>
            <person name="Yanf M."/>
            <person name="Daum C."/>
            <person name="Ng V."/>
            <person name="Clum A."/>
            <person name="Steindorff A."/>
            <person name="Ohm R."/>
            <person name="Martin F."/>
            <person name="Silar P."/>
            <person name="Natvig D."/>
            <person name="Lalanne C."/>
            <person name="Gautier V."/>
            <person name="Ament-Velasquez S.L."/>
            <person name="Kruys A."/>
            <person name="Hutchinson M.I."/>
            <person name="Powell A.J."/>
            <person name="Barry K."/>
            <person name="Miller A.N."/>
            <person name="Grigoriev I.V."/>
            <person name="Debuchy R."/>
            <person name="Gladieux P."/>
            <person name="Thoren M.H."/>
            <person name="Johannesson H."/>
        </authorList>
    </citation>
    <scope>NUCLEOTIDE SEQUENCE</scope>
    <source>
        <strain evidence="2">PSN324</strain>
    </source>
</reference>
<evidence type="ECO:0000313" key="2">
    <source>
        <dbReference type="EMBL" id="KAK4466853.1"/>
    </source>
</evidence>
<feature type="compositionally biased region" description="Basic and acidic residues" evidence="1">
    <location>
        <begin position="17"/>
        <end position="29"/>
    </location>
</feature>
<feature type="compositionally biased region" description="Polar residues" evidence="1">
    <location>
        <begin position="352"/>
        <end position="361"/>
    </location>
</feature>
<sequence>MSKPFSRPVSHVASRMMVDDTKQQRHPTDVEMASRVLRAWETMARRLDELSRSTDGGRPTGAVGPQKYAEPPMDISGLMISTPQEPVARYPCPFRKRNPVRFNIRDHESCAKTPFDSILDLRRHIVSYHRHRYPPRQCRRCKANFESQAALWSHMMLPKDQMCELDPTQVGDPEDGISDEQASHLCENNPKADWSWERIWHLVFPEDVQVTDPDWQPIIELSEIDQAFEDNEEELKKDLKKSLRLFLPEELQDDYCGFVAGQLELVFQTHRAYVIRQCINRLDATQNPYKTDASQQTAARRSTRRSRQSSMLQSSKTLSVIGTRTPNRFSTDSSNQRRHHRVASTPPPPNDSYDTSSTSPTLIDEDDDHTVGRDSGIGISCHICGREACICTSTLATHQENRVVYETEQDYWPLSSRKNERKASMEVRGRYLRRQPDRASLRVRVGDDIEPFRGETGSGSEDGRFSPQSFKQRVMRREVHVESGI</sequence>
<organism evidence="2 3">
    <name type="scientific">Cladorrhinum samala</name>
    <dbReference type="NCBI Taxonomy" id="585594"/>
    <lineage>
        <taxon>Eukaryota</taxon>
        <taxon>Fungi</taxon>
        <taxon>Dikarya</taxon>
        <taxon>Ascomycota</taxon>
        <taxon>Pezizomycotina</taxon>
        <taxon>Sordariomycetes</taxon>
        <taxon>Sordariomycetidae</taxon>
        <taxon>Sordariales</taxon>
        <taxon>Podosporaceae</taxon>
        <taxon>Cladorrhinum</taxon>
    </lineage>
</organism>
<feature type="region of interest" description="Disordered" evidence="1">
    <location>
        <begin position="448"/>
        <end position="485"/>
    </location>
</feature>
<gene>
    <name evidence="2" type="ORF">QBC42DRAFT_258178</name>
</gene>
<comment type="caution">
    <text evidence="2">The sequence shown here is derived from an EMBL/GenBank/DDBJ whole genome shotgun (WGS) entry which is preliminary data.</text>
</comment>
<feature type="compositionally biased region" description="Polar residues" evidence="1">
    <location>
        <begin position="311"/>
        <end position="334"/>
    </location>
</feature>
<proteinExistence type="predicted"/>
<feature type="compositionally biased region" description="Basic and acidic residues" evidence="1">
    <location>
        <begin position="475"/>
        <end position="485"/>
    </location>
</feature>
<keyword evidence="3" id="KW-1185">Reference proteome</keyword>
<reference evidence="2" key="1">
    <citation type="journal article" date="2023" name="Mol. Phylogenet. Evol.">
        <title>Genome-scale phylogeny and comparative genomics of the fungal order Sordariales.</title>
        <authorList>
            <person name="Hensen N."/>
            <person name="Bonometti L."/>
            <person name="Westerberg I."/>
            <person name="Brannstrom I.O."/>
            <person name="Guillou S."/>
            <person name="Cros-Aarteil S."/>
            <person name="Calhoun S."/>
            <person name="Haridas S."/>
            <person name="Kuo A."/>
            <person name="Mondo S."/>
            <person name="Pangilinan J."/>
            <person name="Riley R."/>
            <person name="LaButti K."/>
            <person name="Andreopoulos B."/>
            <person name="Lipzen A."/>
            <person name="Chen C."/>
            <person name="Yan M."/>
            <person name="Daum C."/>
            <person name="Ng V."/>
            <person name="Clum A."/>
            <person name="Steindorff A."/>
            <person name="Ohm R.A."/>
            <person name="Martin F."/>
            <person name="Silar P."/>
            <person name="Natvig D.O."/>
            <person name="Lalanne C."/>
            <person name="Gautier V."/>
            <person name="Ament-Velasquez S.L."/>
            <person name="Kruys A."/>
            <person name="Hutchinson M.I."/>
            <person name="Powell A.J."/>
            <person name="Barry K."/>
            <person name="Miller A.N."/>
            <person name="Grigoriev I.V."/>
            <person name="Debuchy R."/>
            <person name="Gladieux P."/>
            <person name="Hiltunen Thoren M."/>
            <person name="Johannesson H."/>
        </authorList>
    </citation>
    <scope>NUCLEOTIDE SEQUENCE</scope>
    <source>
        <strain evidence="2">PSN324</strain>
    </source>
</reference>
<accession>A0AAV9I2E0</accession>
<evidence type="ECO:0000256" key="1">
    <source>
        <dbReference type="SAM" id="MobiDB-lite"/>
    </source>
</evidence>